<feature type="compositionally biased region" description="Basic and acidic residues" evidence="1">
    <location>
        <begin position="369"/>
        <end position="393"/>
    </location>
</feature>
<feature type="compositionally biased region" description="Acidic residues" evidence="1">
    <location>
        <begin position="328"/>
        <end position="345"/>
    </location>
</feature>
<feature type="compositionally biased region" description="Basic and acidic residues" evidence="1">
    <location>
        <begin position="417"/>
        <end position="427"/>
    </location>
</feature>
<dbReference type="RefSeq" id="XP_007784586.1">
    <property type="nucleotide sequence ID" value="XM_007786396.1"/>
</dbReference>
<dbReference type="HOGENOM" id="CLU_035242_0_0_1"/>
<dbReference type="InterPro" id="IPR035925">
    <property type="entry name" value="BSD_dom_sf"/>
</dbReference>
<dbReference type="Gene3D" id="1.10.3970.10">
    <property type="entry name" value="BSD domain"/>
    <property type="match status" value="1"/>
</dbReference>
<dbReference type="AlphaFoldDB" id="R7Z5H7"/>
<dbReference type="PROSITE" id="PS50858">
    <property type="entry name" value="BSD"/>
    <property type="match status" value="1"/>
</dbReference>
<sequence length="436" mass="48602">MDVAYDHIQEEAFPDDPEGKRNDNEPKSPSLNTEFQEAYKAFSSSPWGTRLGGFFGTVKKQGESYYEEAQKELGAASKTATKGLSELQSTLLSRTRALSISQTTPSASTTDASSAGNEASSSKQADASAEPHPDRPESLPADIVKEAETLISRFRSEAAKRLKDIEKAEDAADEALLKFGSNIRNFLRDAVTIAPPTSPSDTQTGDGSTGKSREVLFESTDAAGKRVIHTTRFDAQLHVIHTRLESFERDPDSPEWEGWVREFDVGEKTEEIARDLERFEELRRAMERLVPEVVEYREFWKRYYFLRHVVEEDERRRKEMLKGAAALPEEEEVAWSEDSDSESESESTTPNPVSSSKETLKPVVPEAEPGTKDDNDRLKPAEPRRSNDQHSTADSDASYDIVSGAVSGATSRAPGSPKEEKKEKPVQEESDEEDWE</sequence>
<organism evidence="3 4">
    <name type="scientific">Coniosporium apollinis (strain CBS 100218)</name>
    <name type="common">Rock-inhabiting black yeast</name>
    <dbReference type="NCBI Taxonomy" id="1168221"/>
    <lineage>
        <taxon>Eukaryota</taxon>
        <taxon>Fungi</taxon>
        <taxon>Dikarya</taxon>
        <taxon>Ascomycota</taxon>
        <taxon>Pezizomycotina</taxon>
        <taxon>Dothideomycetes</taxon>
        <taxon>Dothideomycetes incertae sedis</taxon>
        <taxon>Coniosporium</taxon>
    </lineage>
</organism>
<feature type="compositionally biased region" description="Polar residues" evidence="1">
    <location>
        <begin position="116"/>
        <end position="125"/>
    </location>
</feature>
<dbReference type="GeneID" id="19905740"/>
<dbReference type="SUPFAM" id="SSF140383">
    <property type="entry name" value="BSD domain-like"/>
    <property type="match status" value="1"/>
</dbReference>
<dbReference type="PANTHER" id="PTHR16019:SF5">
    <property type="entry name" value="BSD DOMAIN-CONTAINING PROTEIN 1"/>
    <property type="match status" value="1"/>
</dbReference>
<dbReference type="Proteomes" id="UP000016924">
    <property type="component" value="Unassembled WGS sequence"/>
</dbReference>
<feature type="domain" description="BSD" evidence="2">
    <location>
        <begin position="259"/>
        <end position="311"/>
    </location>
</feature>
<dbReference type="PANTHER" id="PTHR16019">
    <property type="entry name" value="SYNAPSE-ASSOCIATED PROTEIN"/>
    <property type="match status" value="1"/>
</dbReference>
<dbReference type="eggNOG" id="KOG2690">
    <property type="taxonomic scope" value="Eukaryota"/>
</dbReference>
<dbReference type="GO" id="GO:0005737">
    <property type="term" value="C:cytoplasm"/>
    <property type="evidence" value="ECO:0007669"/>
    <property type="project" value="TreeGrafter"/>
</dbReference>
<feature type="compositionally biased region" description="Low complexity" evidence="1">
    <location>
        <begin position="103"/>
        <end position="115"/>
    </location>
</feature>
<feature type="compositionally biased region" description="Low complexity" evidence="1">
    <location>
        <begin position="346"/>
        <end position="356"/>
    </location>
</feature>
<gene>
    <name evidence="3" type="ORF">W97_08429</name>
</gene>
<name>R7Z5H7_CONA1</name>
<feature type="region of interest" description="Disordered" evidence="1">
    <location>
        <begin position="96"/>
        <end position="141"/>
    </location>
</feature>
<dbReference type="InterPro" id="IPR051494">
    <property type="entry name" value="BSD_domain-containing"/>
</dbReference>
<dbReference type="SMART" id="SM00751">
    <property type="entry name" value="BSD"/>
    <property type="match status" value="1"/>
</dbReference>
<evidence type="ECO:0000313" key="4">
    <source>
        <dbReference type="Proteomes" id="UP000016924"/>
    </source>
</evidence>
<dbReference type="OMA" id="TYYEGAR"/>
<evidence type="ECO:0000313" key="3">
    <source>
        <dbReference type="EMBL" id="EON69269.1"/>
    </source>
</evidence>
<feature type="compositionally biased region" description="Polar residues" evidence="1">
    <location>
        <begin position="199"/>
        <end position="210"/>
    </location>
</feature>
<accession>R7Z5H7</accession>
<dbReference type="InterPro" id="IPR005607">
    <property type="entry name" value="BSD_dom"/>
</dbReference>
<dbReference type="OrthoDB" id="73788at2759"/>
<dbReference type="Pfam" id="PF03909">
    <property type="entry name" value="BSD"/>
    <property type="match status" value="1"/>
</dbReference>
<feature type="compositionally biased region" description="Basic and acidic residues" evidence="1">
    <location>
        <begin position="17"/>
        <end position="26"/>
    </location>
</feature>
<keyword evidence="4" id="KW-1185">Reference proteome</keyword>
<feature type="region of interest" description="Disordered" evidence="1">
    <location>
        <begin position="193"/>
        <end position="212"/>
    </location>
</feature>
<dbReference type="EMBL" id="JH767610">
    <property type="protein sequence ID" value="EON69269.1"/>
    <property type="molecule type" value="Genomic_DNA"/>
</dbReference>
<feature type="compositionally biased region" description="Basic and acidic residues" evidence="1">
    <location>
        <begin position="129"/>
        <end position="141"/>
    </location>
</feature>
<evidence type="ECO:0000259" key="2">
    <source>
        <dbReference type="PROSITE" id="PS50858"/>
    </source>
</evidence>
<feature type="region of interest" description="Disordered" evidence="1">
    <location>
        <begin position="327"/>
        <end position="436"/>
    </location>
</feature>
<dbReference type="STRING" id="1168221.R7Z5H7"/>
<protein>
    <recommendedName>
        <fullName evidence="2">BSD domain-containing protein</fullName>
    </recommendedName>
</protein>
<proteinExistence type="predicted"/>
<evidence type="ECO:0000256" key="1">
    <source>
        <dbReference type="SAM" id="MobiDB-lite"/>
    </source>
</evidence>
<reference evidence="4" key="1">
    <citation type="submission" date="2012-06" db="EMBL/GenBank/DDBJ databases">
        <title>The genome sequence of Coniosporium apollinis CBS 100218.</title>
        <authorList>
            <consortium name="The Broad Institute Genome Sequencing Platform"/>
            <person name="Cuomo C."/>
            <person name="Gorbushina A."/>
            <person name="Noack S."/>
            <person name="Walker B."/>
            <person name="Young S.K."/>
            <person name="Zeng Q."/>
            <person name="Gargeya S."/>
            <person name="Fitzgerald M."/>
            <person name="Haas B."/>
            <person name="Abouelleil A."/>
            <person name="Alvarado L."/>
            <person name="Arachchi H.M."/>
            <person name="Berlin A.M."/>
            <person name="Chapman S.B."/>
            <person name="Goldberg J."/>
            <person name="Griggs A."/>
            <person name="Gujja S."/>
            <person name="Hansen M."/>
            <person name="Howarth C."/>
            <person name="Imamovic A."/>
            <person name="Larimer J."/>
            <person name="McCowan C."/>
            <person name="Montmayeur A."/>
            <person name="Murphy C."/>
            <person name="Neiman D."/>
            <person name="Pearson M."/>
            <person name="Priest M."/>
            <person name="Roberts A."/>
            <person name="Saif S."/>
            <person name="Shea T."/>
            <person name="Sisk P."/>
            <person name="Sykes S."/>
            <person name="Wortman J."/>
            <person name="Nusbaum C."/>
            <person name="Birren B."/>
        </authorList>
    </citation>
    <scope>NUCLEOTIDE SEQUENCE [LARGE SCALE GENOMIC DNA]</scope>
    <source>
        <strain evidence="4">CBS 100218</strain>
    </source>
</reference>
<feature type="compositionally biased region" description="Basic and acidic residues" evidence="1">
    <location>
        <begin position="1"/>
        <end position="10"/>
    </location>
</feature>
<feature type="region of interest" description="Disordered" evidence="1">
    <location>
        <begin position="1"/>
        <end position="32"/>
    </location>
</feature>